<evidence type="ECO:0000259" key="13">
    <source>
        <dbReference type="Pfam" id="PF01113"/>
    </source>
</evidence>
<feature type="domain" description="Dihydrodipicolinate reductase N-terminal" evidence="13">
    <location>
        <begin position="4"/>
        <end position="124"/>
    </location>
</feature>
<keyword evidence="7" id="KW-0520">NAD</keyword>
<accession>A0A382PMA5</accession>
<dbReference type="GO" id="GO:0019877">
    <property type="term" value="P:diaminopimelate biosynthetic process"/>
    <property type="evidence" value="ECO:0007669"/>
    <property type="project" value="UniProtKB-KW"/>
</dbReference>
<evidence type="ECO:0000256" key="12">
    <source>
        <dbReference type="ARBA" id="ARBA00049396"/>
    </source>
</evidence>
<dbReference type="InterPro" id="IPR000846">
    <property type="entry name" value="DapB_N"/>
</dbReference>
<keyword evidence="5" id="KW-0220">Diaminopimelate biosynthesis</keyword>
<dbReference type="InterPro" id="IPR023940">
    <property type="entry name" value="DHDPR_bac"/>
</dbReference>
<keyword evidence="6" id="KW-0560">Oxidoreductase</keyword>
<dbReference type="NCBIfam" id="TIGR00036">
    <property type="entry name" value="dapB"/>
    <property type="match status" value="1"/>
</dbReference>
<dbReference type="Gene3D" id="3.40.50.720">
    <property type="entry name" value="NAD(P)-binding Rossmann-like Domain"/>
    <property type="match status" value="1"/>
</dbReference>
<dbReference type="SUPFAM" id="SSF55347">
    <property type="entry name" value="Glyceraldehyde-3-phosphate dehydrogenase-like, C-terminal domain"/>
    <property type="match status" value="1"/>
</dbReference>
<evidence type="ECO:0000256" key="6">
    <source>
        <dbReference type="ARBA" id="ARBA00023002"/>
    </source>
</evidence>
<dbReference type="PANTHER" id="PTHR20836:SF0">
    <property type="entry name" value="4-HYDROXY-TETRAHYDRODIPICOLINATE REDUCTASE 1, CHLOROPLASTIC-RELATED"/>
    <property type="match status" value="1"/>
</dbReference>
<comment type="catalytic activity">
    <reaction evidence="12">
        <text>(S)-2,3,4,5-tetrahydrodipicolinate + NAD(+) + H2O = (2S,4S)-4-hydroxy-2,3,4,5-tetrahydrodipicolinate + NADH + H(+)</text>
        <dbReference type="Rhea" id="RHEA:35323"/>
        <dbReference type="ChEBI" id="CHEBI:15377"/>
        <dbReference type="ChEBI" id="CHEBI:15378"/>
        <dbReference type="ChEBI" id="CHEBI:16845"/>
        <dbReference type="ChEBI" id="CHEBI:57540"/>
        <dbReference type="ChEBI" id="CHEBI:57945"/>
        <dbReference type="ChEBI" id="CHEBI:67139"/>
        <dbReference type="EC" id="1.17.1.8"/>
    </reaction>
</comment>
<dbReference type="InterPro" id="IPR036291">
    <property type="entry name" value="NAD(P)-bd_dom_sf"/>
</dbReference>
<dbReference type="CDD" id="cd02274">
    <property type="entry name" value="DHDPR_N"/>
    <property type="match status" value="1"/>
</dbReference>
<dbReference type="PROSITE" id="PS01298">
    <property type="entry name" value="DAPB"/>
    <property type="match status" value="1"/>
</dbReference>
<keyword evidence="3" id="KW-0028">Amino-acid biosynthesis</keyword>
<dbReference type="InterPro" id="IPR022663">
    <property type="entry name" value="DapB_C"/>
</dbReference>
<reference evidence="15" key="1">
    <citation type="submission" date="2018-05" db="EMBL/GenBank/DDBJ databases">
        <authorList>
            <person name="Lanie J.A."/>
            <person name="Ng W.-L."/>
            <person name="Kazmierczak K.M."/>
            <person name="Andrzejewski T.M."/>
            <person name="Davidsen T.M."/>
            <person name="Wayne K.J."/>
            <person name="Tettelin H."/>
            <person name="Glass J.I."/>
            <person name="Rusch D."/>
            <person name="Podicherti R."/>
            <person name="Tsui H.-C.T."/>
            <person name="Winkler M.E."/>
        </authorList>
    </citation>
    <scope>NUCLEOTIDE SEQUENCE</scope>
</reference>
<evidence type="ECO:0000256" key="10">
    <source>
        <dbReference type="ARBA" id="ARBA00038983"/>
    </source>
</evidence>
<evidence type="ECO:0000256" key="8">
    <source>
        <dbReference type="ARBA" id="ARBA00023154"/>
    </source>
</evidence>
<dbReference type="SUPFAM" id="SSF51735">
    <property type="entry name" value="NAD(P)-binding Rossmann-fold domains"/>
    <property type="match status" value="1"/>
</dbReference>
<dbReference type="GO" id="GO:0005829">
    <property type="term" value="C:cytosol"/>
    <property type="evidence" value="ECO:0007669"/>
    <property type="project" value="TreeGrafter"/>
</dbReference>
<organism evidence="15">
    <name type="scientific">marine metagenome</name>
    <dbReference type="NCBI Taxonomy" id="408172"/>
    <lineage>
        <taxon>unclassified sequences</taxon>
        <taxon>metagenomes</taxon>
        <taxon>ecological metagenomes</taxon>
    </lineage>
</organism>
<dbReference type="EC" id="1.17.1.8" evidence="10"/>
<dbReference type="InterPro" id="IPR022664">
    <property type="entry name" value="DapB_N_CS"/>
</dbReference>
<evidence type="ECO:0000256" key="1">
    <source>
        <dbReference type="ARBA" id="ARBA00006642"/>
    </source>
</evidence>
<evidence type="ECO:0000313" key="15">
    <source>
        <dbReference type="EMBL" id="SVC74504.1"/>
    </source>
</evidence>
<dbReference type="Pfam" id="PF05173">
    <property type="entry name" value="DapB_C"/>
    <property type="match status" value="1"/>
</dbReference>
<evidence type="ECO:0000256" key="9">
    <source>
        <dbReference type="ARBA" id="ARBA00037922"/>
    </source>
</evidence>
<dbReference type="PANTHER" id="PTHR20836">
    <property type="entry name" value="DIHYDRODIPICOLINATE REDUCTASE"/>
    <property type="match status" value="1"/>
</dbReference>
<dbReference type="Pfam" id="PF01113">
    <property type="entry name" value="DapB_N"/>
    <property type="match status" value="1"/>
</dbReference>
<comment type="catalytic activity">
    <reaction evidence="11">
        <text>(S)-2,3,4,5-tetrahydrodipicolinate + NADP(+) + H2O = (2S,4S)-4-hydroxy-2,3,4,5-tetrahydrodipicolinate + NADPH + H(+)</text>
        <dbReference type="Rhea" id="RHEA:35331"/>
        <dbReference type="ChEBI" id="CHEBI:15377"/>
        <dbReference type="ChEBI" id="CHEBI:15378"/>
        <dbReference type="ChEBI" id="CHEBI:16845"/>
        <dbReference type="ChEBI" id="CHEBI:57783"/>
        <dbReference type="ChEBI" id="CHEBI:58349"/>
        <dbReference type="ChEBI" id="CHEBI:67139"/>
        <dbReference type="EC" id="1.17.1.8"/>
    </reaction>
</comment>
<evidence type="ECO:0000259" key="14">
    <source>
        <dbReference type="Pfam" id="PF05173"/>
    </source>
</evidence>
<comment type="similarity">
    <text evidence="1">Belongs to the DapB family.</text>
</comment>
<feature type="domain" description="Dihydrodipicolinate reductase C-terminal" evidence="14">
    <location>
        <begin position="128"/>
        <end position="187"/>
    </location>
</feature>
<evidence type="ECO:0000256" key="4">
    <source>
        <dbReference type="ARBA" id="ARBA00022857"/>
    </source>
</evidence>
<dbReference type="EMBL" id="UINC01108421">
    <property type="protein sequence ID" value="SVC74504.1"/>
    <property type="molecule type" value="Genomic_DNA"/>
</dbReference>
<evidence type="ECO:0000256" key="7">
    <source>
        <dbReference type="ARBA" id="ARBA00023027"/>
    </source>
</evidence>
<dbReference type="GO" id="GO:0009089">
    <property type="term" value="P:lysine biosynthetic process via diaminopimelate"/>
    <property type="evidence" value="ECO:0007669"/>
    <property type="project" value="InterPro"/>
</dbReference>
<evidence type="ECO:0000256" key="2">
    <source>
        <dbReference type="ARBA" id="ARBA00022490"/>
    </source>
</evidence>
<evidence type="ECO:0000256" key="3">
    <source>
        <dbReference type="ARBA" id="ARBA00022605"/>
    </source>
</evidence>
<protein>
    <recommendedName>
        <fullName evidence="10">4-hydroxy-tetrahydrodipicolinate reductase</fullName>
        <ecNumber evidence="10">1.17.1.8</ecNumber>
    </recommendedName>
</protein>
<keyword evidence="2" id="KW-0963">Cytoplasm</keyword>
<dbReference type="GO" id="GO:0008839">
    <property type="term" value="F:4-hydroxy-tetrahydrodipicolinate reductase"/>
    <property type="evidence" value="ECO:0007669"/>
    <property type="project" value="UniProtKB-EC"/>
</dbReference>
<proteinExistence type="inferred from homology"/>
<dbReference type="AlphaFoldDB" id="A0A382PMA5"/>
<feature type="non-terminal residue" evidence="15">
    <location>
        <position position="199"/>
    </location>
</feature>
<name>A0A382PMA5_9ZZZZ</name>
<evidence type="ECO:0000256" key="11">
    <source>
        <dbReference type="ARBA" id="ARBA00049080"/>
    </source>
</evidence>
<comment type="pathway">
    <text evidence="9">Amino-acid biosynthesis; L-lysine biosynthesis via DAP pathway; (S)-tetrahydrodipicolinate from L-aspartate: step 4/4.</text>
</comment>
<keyword evidence="4" id="KW-0521">NADP</keyword>
<sequence length="199" mass="20562">MTDLIICGASGRMGQRLVHLTADAPDLNLVGATERAGHSDLGRDAGVVAGAGELGVELVDDLGSIEGGDVAIAFTLPEATLADAATCAAAGRPMVVGTTGFSENELATFKQTVATVPCVFAPNFSTAMNVLFRLVEEAARILGDDYDVEVVEAHHRLKVDAPSGSALRLAERAAAGLNRSLPDVVVHGREGVTGERTQK</sequence>
<keyword evidence="8" id="KW-0457">Lysine biosynthesis</keyword>
<gene>
    <name evidence="15" type="ORF">METZ01_LOCUS327358</name>
</gene>
<evidence type="ECO:0000256" key="5">
    <source>
        <dbReference type="ARBA" id="ARBA00022915"/>
    </source>
</evidence>